<gene>
    <name evidence="4" type="ORF">CM83_44314</name>
    <name evidence="6" type="ORF">CM83_44316</name>
    <name evidence="5" type="ORF">CM83_44318</name>
    <name evidence="8" type="ORF">g.43231</name>
</gene>
<evidence type="ECO:0000313" key="8">
    <source>
        <dbReference type="EMBL" id="JAP98735.1"/>
    </source>
</evidence>
<reference evidence="5" key="2">
    <citation type="submission" date="2014-07" db="EMBL/GenBank/DDBJ databases">
        <authorList>
            <person name="Hull J."/>
        </authorList>
    </citation>
    <scope>NUCLEOTIDE SEQUENCE</scope>
</reference>
<name>A0A0A9YP79_LYGHE</name>
<dbReference type="EMBL" id="GBHO01009604">
    <property type="protein sequence ID" value="JAG34000.1"/>
    <property type="molecule type" value="Transcribed_RNA"/>
</dbReference>
<feature type="coiled-coil region" evidence="1">
    <location>
        <begin position="216"/>
        <end position="283"/>
    </location>
</feature>
<evidence type="ECO:0000256" key="3">
    <source>
        <dbReference type="SAM" id="SignalP"/>
    </source>
</evidence>
<sequence length="482" mass="53486">MHFVESVVVCLFIISATLSGANSAAARAVTHEEIKDALINFMHIVRSNTEKLERHENRERQLGELLKRALGALDKRERAQDSVLEKLLEKIEKIENAIIETGDAARGTYTVDTIPGQSMITQIETMIDKTANTDRLREIESSINSKIDYLSSVVEKLQASVYDVNARMGSMSDKNDKESQAQADLNRDLAQILEKQIGSLKSIQDDVASGDLGDIKKELVAELNGVTAKLENKLTELTSSVTSHERTLADSVRDSKDIIEGQLTELKSQFENLNKEAKAIGNVEQVLVKTADDVMDTKRRVEHGIYQIRAEINDYVKPPQGGGGEYNDTVIAKFTGMAETILENQASSVANLSTKVESEISQVWRQIGIMHQQITASGITLDNLQNQTNFFVKDTENKMDAMSSKLEGIESSIDLVQENNNFLVGRFSLFTHEFNETRNSLALTTKDLKEVLKHYKLQATNGSPGPHDIESSSDSNIVDNKV</sequence>
<proteinExistence type="predicted"/>
<dbReference type="EMBL" id="GDHC01019893">
    <property type="protein sequence ID" value="JAP98735.1"/>
    <property type="molecule type" value="Transcribed_RNA"/>
</dbReference>
<keyword evidence="3" id="KW-0732">Signal</keyword>
<dbReference type="EMBL" id="GBHO01009605">
    <property type="protein sequence ID" value="JAG33999.1"/>
    <property type="molecule type" value="Transcribed_RNA"/>
</dbReference>
<dbReference type="PANTHER" id="PTHR39960">
    <property type="entry name" value="LD34147P"/>
    <property type="match status" value="1"/>
</dbReference>
<organism evidence="5">
    <name type="scientific">Lygus hesperus</name>
    <name type="common">Western plant bug</name>
    <dbReference type="NCBI Taxonomy" id="30085"/>
    <lineage>
        <taxon>Eukaryota</taxon>
        <taxon>Metazoa</taxon>
        <taxon>Ecdysozoa</taxon>
        <taxon>Arthropoda</taxon>
        <taxon>Hexapoda</taxon>
        <taxon>Insecta</taxon>
        <taxon>Pterygota</taxon>
        <taxon>Neoptera</taxon>
        <taxon>Paraneoptera</taxon>
        <taxon>Hemiptera</taxon>
        <taxon>Heteroptera</taxon>
        <taxon>Panheteroptera</taxon>
        <taxon>Cimicomorpha</taxon>
        <taxon>Miridae</taxon>
        <taxon>Mirini</taxon>
        <taxon>Lygus</taxon>
    </lineage>
</organism>
<dbReference type="GO" id="GO:0005886">
    <property type="term" value="C:plasma membrane"/>
    <property type="evidence" value="ECO:0007669"/>
    <property type="project" value="TreeGrafter"/>
</dbReference>
<reference evidence="5" key="1">
    <citation type="journal article" date="2014" name="PLoS ONE">
        <title>Transcriptome-Based Identification of ABC Transporters in the Western Tarnished Plant Bug Lygus hesperus.</title>
        <authorList>
            <person name="Hull J.J."/>
            <person name="Chaney K."/>
            <person name="Geib S.M."/>
            <person name="Fabrick J.A."/>
            <person name="Brent C.S."/>
            <person name="Walsh D."/>
            <person name="Lavine L.C."/>
        </authorList>
    </citation>
    <scope>NUCLEOTIDE SEQUENCE</scope>
</reference>
<evidence type="ECO:0000313" key="5">
    <source>
        <dbReference type="EMBL" id="JAG33999.1"/>
    </source>
</evidence>
<evidence type="ECO:0000256" key="2">
    <source>
        <dbReference type="SAM" id="MobiDB-lite"/>
    </source>
</evidence>
<dbReference type="AlphaFoldDB" id="A0A0A9YP79"/>
<dbReference type="PANTHER" id="PTHR39960:SF1">
    <property type="entry name" value="LD34147P"/>
    <property type="match status" value="1"/>
</dbReference>
<dbReference type="EMBL" id="GBRD01013873">
    <property type="protein sequence ID" value="JAG51953.1"/>
    <property type="molecule type" value="Transcribed_RNA"/>
</dbReference>
<dbReference type="EMBL" id="GBRD01013874">
    <property type="protein sequence ID" value="JAG51952.1"/>
    <property type="molecule type" value="Transcribed_RNA"/>
</dbReference>
<dbReference type="EMBL" id="GBHO01009606">
    <property type="protein sequence ID" value="JAG33998.1"/>
    <property type="molecule type" value="Transcribed_RNA"/>
</dbReference>
<evidence type="ECO:0000313" key="6">
    <source>
        <dbReference type="EMBL" id="JAG34000.1"/>
    </source>
</evidence>
<evidence type="ECO:0000313" key="7">
    <source>
        <dbReference type="EMBL" id="JAG51952.1"/>
    </source>
</evidence>
<feature type="signal peptide" evidence="3">
    <location>
        <begin position="1"/>
        <end position="19"/>
    </location>
</feature>
<feature type="compositionally biased region" description="Polar residues" evidence="2">
    <location>
        <begin position="472"/>
        <end position="482"/>
    </location>
</feature>
<dbReference type="EMBL" id="GBRD01013872">
    <property type="protein sequence ID" value="JAG51954.1"/>
    <property type="molecule type" value="Transcribed_RNA"/>
</dbReference>
<evidence type="ECO:0000256" key="1">
    <source>
        <dbReference type="SAM" id="Coils"/>
    </source>
</evidence>
<feature type="chain" id="PRO_5015034014" evidence="3">
    <location>
        <begin position="20"/>
        <end position="482"/>
    </location>
</feature>
<keyword evidence="1" id="KW-0175">Coiled coil</keyword>
<evidence type="ECO:0000313" key="4">
    <source>
        <dbReference type="EMBL" id="JAG33998.1"/>
    </source>
</evidence>
<protein>
    <submittedName>
        <fullName evidence="5">Uncharacterized protein</fullName>
    </submittedName>
</protein>
<accession>A0A0A9YP79</accession>
<reference evidence="7" key="3">
    <citation type="submission" date="2014-09" db="EMBL/GenBank/DDBJ databases">
        <authorList>
            <person name="Magalhaes I.L.F."/>
            <person name="Oliveira U."/>
            <person name="Santos F.R."/>
            <person name="Vidigal T.H.D.A."/>
            <person name="Brescovit A.D."/>
            <person name="Santos A.J."/>
        </authorList>
    </citation>
    <scope>NUCLEOTIDE SEQUENCE</scope>
</reference>
<reference evidence="8" key="4">
    <citation type="journal article" date="2016" name="Gigascience">
        <title>De novo construction of an expanded transcriptome assembly for the western tarnished plant bug, Lygus hesperus.</title>
        <authorList>
            <person name="Tassone E.E."/>
            <person name="Geib S.M."/>
            <person name="Hall B."/>
            <person name="Fabrick J.A."/>
            <person name="Brent C.S."/>
            <person name="Hull J.J."/>
        </authorList>
    </citation>
    <scope>NUCLEOTIDE SEQUENCE</scope>
</reference>
<feature type="region of interest" description="Disordered" evidence="2">
    <location>
        <begin position="459"/>
        <end position="482"/>
    </location>
</feature>